<dbReference type="PROSITE" id="PS50082">
    <property type="entry name" value="WD_REPEATS_2"/>
    <property type="match status" value="1"/>
</dbReference>
<dbReference type="GO" id="GO:0034455">
    <property type="term" value="C:t-UTP complex"/>
    <property type="evidence" value="ECO:0007669"/>
    <property type="project" value="TreeGrafter"/>
</dbReference>
<dbReference type="GO" id="GO:0000462">
    <property type="term" value="P:maturation of SSU-rRNA from tricistronic rRNA transcript (SSU-rRNA, 5.8S rRNA, LSU-rRNA)"/>
    <property type="evidence" value="ECO:0007669"/>
    <property type="project" value="InterPro"/>
</dbReference>
<evidence type="ECO:0000256" key="2">
    <source>
        <dbReference type="SAM" id="MobiDB-lite"/>
    </source>
</evidence>
<sequence length="982" mass="107542">MDIHRCRFVPHQPASISALAFSHTSDLTQKAPPELRLALGRENSDIEIWNPSGGRWLRETVLRGSVGATVEQLAWTQDLTIEDEGADTIAKPGAMRLFSIGGSSSISEWSLASGKQLRRAEGNFGDIWCFAAQPAYQLPENGKVEGPIPSQSLVAGCGNGSIVLFATDDGDLRYSQVLHAPQSKKSKVLSITWRDRNTVVAGYEDSLIRVFDVSTRKVIRQMSLGKPAEGSKTVVWTVKCLPDGTIVSGDSSGELKIWDAKNLSLTQRLKSHQADILDITASSKGDQIFTFGVDRRTIAYQPLPNPSGQKKRRWAQVMHRRFHDHDVKCAASYESRGLSVLVSGGMDASPIVLPMRNWQSEYHRSLSHLPQQPQMSTSRNRLMLAWWGRELNVFHLPRRSTDGEITTGSEDYELLATLQLKGEENIQSAQISGDGSLVISATPRGVRLFQLRRTSSNGGLAMRSRSVPLPLSLHDYGARHVTFSPDGKWLCVARFDNTILLAKIIPGAEPKDLPSIHPTIARLEPTGDDNDDSPLRAYADAISAITFSPESRVLAVGTLSGHTTAWTLEGHEDRNSLSPKSVAKNAASDSDSDSDSSDSDTEDDSPLIHAQRWTRTPTLPRLDASILLLLFRPSSPASSSPTAIKDRHHLSPPSSNIALHPTRHTPNPVAHEHPTLAPLVAITSSHTLTELDITRGKLTPWSRRNPSSLLPPHFRRIKDRVMGGFFHHQRLWLYGPNWLYMLDLSRDFPAPTPSSSTGPVPNQLDGAAEIARPGKKRKRPTKDLRGTGAGDKITKRRDRDTPFAATALRYKGDEGAMELVDLDRRMEPGSDAEDDEADDQLLALRRGEEGLSLPPPPASPDGSKSKSANADSPGGDGGGWRAPREGEAPRDWFTFRYRSIFGVGVLRNDGVEAAMRDEEVEVGGEGKDVDVDVGMNMNGTGDTQEKVGGHVGSNGLEVVIVERPMYEVGQPERFEGGQDWDA</sequence>
<protein>
    <submittedName>
        <fullName evidence="3">Uncharacterized protein</fullName>
    </submittedName>
</protein>
<keyword evidence="1" id="KW-0853">WD repeat</keyword>
<dbReference type="SMART" id="SM00320">
    <property type="entry name" value="WD40"/>
    <property type="match status" value="8"/>
</dbReference>
<accession>W2RRS1</accession>
<dbReference type="PANTHER" id="PTHR44163">
    <property type="entry name" value="U3 SMALL NUCLEOLAR RNA-ASSOCIATED PROTEIN 4 HOMOLOG"/>
    <property type="match status" value="1"/>
</dbReference>
<dbReference type="Gene3D" id="2.130.10.10">
    <property type="entry name" value="YVTN repeat-like/Quinoprotein amine dehydrogenase"/>
    <property type="match status" value="2"/>
</dbReference>
<dbReference type="GO" id="GO:0030686">
    <property type="term" value="C:90S preribosome"/>
    <property type="evidence" value="ECO:0007669"/>
    <property type="project" value="InterPro"/>
</dbReference>
<dbReference type="Pfam" id="PF00400">
    <property type="entry name" value="WD40"/>
    <property type="match status" value="2"/>
</dbReference>
<dbReference type="EMBL" id="KB822722">
    <property type="protein sequence ID" value="ETN38418.1"/>
    <property type="molecule type" value="Genomic_DNA"/>
</dbReference>
<dbReference type="GO" id="GO:0032040">
    <property type="term" value="C:small-subunit processome"/>
    <property type="evidence" value="ECO:0007669"/>
    <property type="project" value="TreeGrafter"/>
</dbReference>
<dbReference type="AlphaFoldDB" id="W2RRS1"/>
<feature type="compositionally biased region" description="Acidic residues" evidence="2">
    <location>
        <begin position="590"/>
        <end position="605"/>
    </location>
</feature>
<dbReference type="STRING" id="1220924.W2RRS1"/>
<evidence type="ECO:0000256" key="1">
    <source>
        <dbReference type="PROSITE-ProRule" id="PRU00221"/>
    </source>
</evidence>
<dbReference type="InterPro" id="IPR001680">
    <property type="entry name" value="WD40_rpt"/>
</dbReference>
<dbReference type="GeneID" id="19973792"/>
<feature type="region of interest" description="Disordered" evidence="2">
    <location>
        <begin position="570"/>
        <end position="612"/>
    </location>
</feature>
<keyword evidence="4" id="KW-1185">Reference proteome</keyword>
<dbReference type="InterPro" id="IPR046351">
    <property type="entry name" value="UTP4"/>
</dbReference>
<organism evidence="3 4">
    <name type="scientific">Cyphellophora europaea (strain CBS 101466)</name>
    <name type="common">Phialophora europaea</name>
    <dbReference type="NCBI Taxonomy" id="1220924"/>
    <lineage>
        <taxon>Eukaryota</taxon>
        <taxon>Fungi</taxon>
        <taxon>Dikarya</taxon>
        <taxon>Ascomycota</taxon>
        <taxon>Pezizomycotina</taxon>
        <taxon>Eurotiomycetes</taxon>
        <taxon>Chaetothyriomycetidae</taxon>
        <taxon>Chaetothyriales</taxon>
        <taxon>Cyphellophoraceae</taxon>
        <taxon>Cyphellophora</taxon>
    </lineage>
</organism>
<dbReference type="GO" id="GO:0003723">
    <property type="term" value="F:RNA binding"/>
    <property type="evidence" value="ECO:0007669"/>
    <property type="project" value="TreeGrafter"/>
</dbReference>
<feature type="region of interest" description="Disordered" evidence="2">
    <location>
        <begin position="638"/>
        <end position="672"/>
    </location>
</feature>
<dbReference type="PANTHER" id="PTHR44163:SF1">
    <property type="entry name" value="U3 SMALL NUCLEOLAR RNA-ASSOCIATED PROTEIN 4 HOMOLOG"/>
    <property type="match status" value="1"/>
</dbReference>
<dbReference type="OrthoDB" id="8883818at2759"/>
<dbReference type="InterPro" id="IPR015943">
    <property type="entry name" value="WD40/YVTN_repeat-like_dom_sf"/>
</dbReference>
<dbReference type="Proteomes" id="UP000030752">
    <property type="component" value="Unassembled WGS sequence"/>
</dbReference>
<evidence type="ECO:0000313" key="3">
    <source>
        <dbReference type="EMBL" id="ETN38418.1"/>
    </source>
</evidence>
<dbReference type="RefSeq" id="XP_008719007.1">
    <property type="nucleotide sequence ID" value="XM_008720785.1"/>
</dbReference>
<gene>
    <name evidence="3" type="ORF">HMPREF1541_06453</name>
</gene>
<dbReference type="eggNOG" id="KOG2048">
    <property type="taxonomic scope" value="Eukaryota"/>
</dbReference>
<dbReference type="SUPFAM" id="SSF50998">
    <property type="entry name" value="Quinoprotein alcohol dehydrogenase-like"/>
    <property type="match status" value="1"/>
</dbReference>
<evidence type="ECO:0000313" key="4">
    <source>
        <dbReference type="Proteomes" id="UP000030752"/>
    </source>
</evidence>
<dbReference type="VEuPathDB" id="FungiDB:HMPREF1541_06453"/>
<reference evidence="3 4" key="1">
    <citation type="submission" date="2013-03" db="EMBL/GenBank/DDBJ databases">
        <title>The Genome Sequence of Phialophora europaea CBS 101466.</title>
        <authorList>
            <consortium name="The Broad Institute Genomics Platform"/>
            <person name="Cuomo C."/>
            <person name="de Hoog S."/>
            <person name="Gorbushina A."/>
            <person name="Walker B."/>
            <person name="Young S.K."/>
            <person name="Zeng Q."/>
            <person name="Gargeya S."/>
            <person name="Fitzgerald M."/>
            <person name="Haas B."/>
            <person name="Abouelleil A."/>
            <person name="Allen A.W."/>
            <person name="Alvarado L."/>
            <person name="Arachchi H.M."/>
            <person name="Berlin A.M."/>
            <person name="Chapman S.B."/>
            <person name="Gainer-Dewar J."/>
            <person name="Goldberg J."/>
            <person name="Griggs A."/>
            <person name="Gujja S."/>
            <person name="Hansen M."/>
            <person name="Howarth C."/>
            <person name="Imamovic A."/>
            <person name="Ireland A."/>
            <person name="Larimer J."/>
            <person name="McCowan C."/>
            <person name="Murphy C."/>
            <person name="Pearson M."/>
            <person name="Poon T.W."/>
            <person name="Priest M."/>
            <person name="Roberts A."/>
            <person name="Saif S."/>
            <person name="Shea T."/>
            <person name="Sisk P."/>
            <person name="Sykes S."/>
            <person name="Wortman J."/>
            <person name="Nusbaum C."/>
            <person name="Birren B."/>
        </authorList>
    </citation>
    <scope>NUCLEOTIDE SEQUENCE [LARGE SCALE GENOMIC DNA]</scope>
    <source>
        <strain evidence="3 4">CBS 101466</strain>
    </source>
</reference>
<feature type="repeat" description="WD" evidence="1">
    <location>
        <begin position="535"/>
        <end position="576"/>
    </location>
</feature>
<dbReference type="InterPro" id="IPR011047">
    <property type="entry name" value="Quinoprotein_ADH-like_sf"/>
</dbReference>
<dbReference type="HOGENOM" id="CLU_002392_2_1_1"/>
<dbReference type="InParanoid" id="W2RRS1"/>
<feature type="region of interest" description="Disordered" evidence="2">
    <location>
        <begin position="751"/>
        <end position="808"/>
    </location>
</feature>
<proteinExistence type="predicted"/>
<feature type="region of interest" description="Disordered" evidence="2">
    <location>
        <begin position="848"/>
        <end position="886"/>
    </location>
</feature>
<name>W2RRS1_CYPE1</name>